<evidence type="ECO:0000256" key="3">
    <source>
        <dbReference type="ARBA" id="ARBA00022679"/>
    </source>
</evidence>
<dbReference type="GO" id="GO:0004180">
    <property type="term" value="F:carboxypeptidase activity"/>
    <property type="evidence" value="ECO:0007669"/>
    <property type="project" value="UniProtKB-ARBA"/>
</dbReference>
<dbReference type="InterPro" id="IPR002477">
    <property type="entry name" value="Peptidoglycan-bd-like"/>
</dbReference>
<keyword evidence="8" id="KW-0732">Signal</keyword>
<dbReference type="InterPro" id="IPR036366">
    <property type="entry name" value="PGBDSf"/>
</dbReference>
<feature type="active site" description="Nucleophile" evidence="7">
    <location>
        <position position="465"/>
    </location>
</feature>
<evidence type="ECO:0000313" key="10">
    <source>
        <dbReference type="EMBL" id="PLX63536.1"/>
    </source>
</evidence>
<evidence type="ECO:0000313" key="11">
    <source>
        <dbReference type="Proteomes" id="UP000235015"/>
    </source>
</evidence>
<comment type="similarity">
    <text evidence="2">Belongs to the YkuD family.</text>
</comment>
<dbReference type="UniPathway" id="UPA00219"/>
<feature type="chain" id="PRO_5014756433" evidence="8">
    <location>
        <begin position="28"/>
        <end position="565"/>
    </location>
</feature>
<dbReference type="Gene3D" id="2.40.440.10">
    <property type="entry name" value="L,D-transpeptidase catalytic domain-like"/>
    <property type="match status" value="1"/>
</dbReference>
<dbReference type="GO" id="GO:0071555">
    <property type="term" value="P:cell wall organization"/>
    <property type="evidence" value="ECO:0007669"/>
    <property type="project" value="UniProtKB-UniRule"/>
</dbReference>
<feature type="active site" description="Proton donor/acceptor" evidence="7">
    <location>
        <position position="446"/>
    </location>
</feature>
<dbReference type="Pfam" id="PF03734">
    <property type="entry name" value="YkuD"/>
    <property type="match status" value="1"/>
</dbReference>
<dbReference type="AlphaFoldDB" id="A0A2N6D1F6"/>
<dbReference type="Gene3D" id="1.10.101.10">
    <property type="entry name" value="PGBD-like superfamily/PGBD"/>
    <property type="match status" value="1"/>
</dbReference>
<organism evidence="10 11">
    <name type="scientific">Sedimenticola selenatireducens</name>
    <dbReference type="NCBI Taxonomy" id="191960"/>
    <lineage>
        <taxon>Bacteria</taxon>
        <taxon>Pseudomonadati</taxon>
        <taxon>Pseudomonadota</taxon>
        <taxon>Gammaproteobacteria</taxon>
        <taxon>Chromatiales</taxon>
        <taxon>Sedimenticolaceae</taxon>
        <taxon>Sedimenticola</taxon>
    </lineage>
</organism>
<dbReference type="PANTHER" id="PTHR41533:SF2">
    <property type="entry name" value="BLR7131 PROTEIN"/>
    <property type="match status" value="1"/>
</dbReference>
<dbReference type="RefSeq" id="WP_273437313.1">
    <property type="nucleotide sequence ID" value="NZ_CAXXYC010000003.1"/>
</dbReference>
<dbReference type="SUPFAM" id="SSF141523">
    <property type="entry name" value="L,D-transpeptidase catalytic domain-like"/>
    <property type="match status" value="1"/>
</dbReference>
<dbReference type="PROSITE" id="PS52029">
    <property type="entry name" value="LD_TPASE"/>
    <property type="match status" value="1"/>
</dbReference>
<feature type="signal peptide" evidence="8">
    <location>
        <begin position="1"/>
        <end position="27"/>
    </location>
</feature>
<keyword evidence="5 7" id="KW-0573">Peptidoglycan synthesis</keyword>
<comment type="caution">
    <text evidence="10">The sequence shown here is derived from an EMBL/GenBank/DDBJ whole genome shotgun (WGS) entry which is preliminary data.</text>
</comment>
<protein>
    <submittedName>
        <fullName evidence="10">Peptidase</fullName>
    </submittedName>
</protein>
<dbReference type="Pfam" id="PF01471">
    <property type="entry name" value="PG_binding_1"/>
    <property type="match status" value="1"/>
</dbReference>
<dbReference type="Pfam" id="PF20142">
    <property type="entry name" value="Scaffold"/>
    <property type="match status" value="1"/>
</dbReference>
<evidence type="ECO:0000256" key="6">
    <source>
        <dbReference type="ARBA" id="ARBA00023316"/>
    </source>
</evidence>
<keyword evidence="4 7" id="KW-0133">Cell shape</keyword>
<feature type="domain" description="L,D-TPase catalytic" evidence="9">
    <location>
        <begin position="311"/>
        <end position="488"/>
    </location>
</feature>
<dbReference type="InterPro" id="IPR038063">
    <property type="entry name" value="Transpep_catalytic_dom"/>
</dbReference>
<dbReference type="GO" id="GO:0016740">
    <property type="term" value="F:transferase activity"/>
    <property type="evidence" value="ECO:0007669"/>
    <property type="project" value="UniProtKB-KW"/>
</dbReference>
<dbReference type="InterPro" id="IPR045380">
    <property type="entry name" value="LD_TPept_scaffold_dom"/>
</dbReference>
<evidence type="ECO:0000256" key="5">
    <source>
        <dbReference type="ARBA" id="ARBA00022984"/>
    </source>
</evidence>
<keyword evidence="3" id="KW-0808">Transferase</keyword>
<evidence type="ECO:0000256" key="2">
    <source>
        <dbReference type="ARBA" id="ARBA00005992"/>
    </source>
</evidence>
<evidence type="ECO:0000259" key="9">
    <source>
        <dbReference type="PROSITE" id="PS52029"/>
    </source>
</evidence>
<evidence type="ECO:0000256" key="1">
    <source>
        <dbReference type="ARBA" id="ARBA00004752"/>
    </source>
</evidence>
<evidence type="ECO:0000256" key="7">
    <source>
        <dbReference type="PROSITE-ProRule" id="PRU01373"/>
    </source>
</evidence>
<dbReference type="CDD" id="cd16913">
    <property type="entry name" value="YkuD_like"/>
    <property type="match status" value="1"/>
</dbReference>
<reference evidence="10 11" key="1">
    <citation type="submission" date="2017-11" db="EMBL/GenBank/DDBJ databases">
        <title>Genome-resolved metagenomics identifies genetic mobility, metabolic interactions, and unexpected diversity in perchlorate-reducing communities.</title>
        <authorList>
            <person name="Barnum T.P."/>
            <person name="Figueroa I.A."/>
            <person name="Carlstrom C.I."/>
            <person name="Lucas L.N."/>
            <person name="Engelbrektson A.L."/>
            <person name="Coates J.D."/>
        </authorList>
    </citation>
    <scope>NUCLEOTIDE SEQUENCE [LARGE SCALE GENOMIC DNA]</scope>
    <source>
        <strain evidence="10">BM301</strain>
    </source>
</reference>
<dbReference type="InterPro" id="IPR052905">
    <property type="entry name" value="LD-transpeptidase_YkuD-like"/>
</dbReference>
<accession>A0A2N6D1F6</accession>
<dbReference type="GO" id="GO:0008360">
    <property type="term" value="P:regulation of cell shape"/>
    <property type="evidence" value="ECO:0007669"/>
    <property type="project" value="UniProtKB-UniRule"/>
</dbReference>
<dbReference type="InterPro" id="IPR005490">
    <property type="entry name" value="LD_TPept_cat_dom"/>
</dbReference>
<dbReference type="STRING" id="1111735.GCA_000428045_03348"/>
<dbReference type="GO" id="GO:0009252">
    <property type="term" value="P:peptidoglycan biosynthetic process"/>
    <property type="evidence" value="ECO:0007669"/>
    <property type="project" value="UniProtKB-UniPathway"/>
</dbReference>
<dbReference type="SUPFAM" id="SSF47090">
    <property type="entry name" value="PGBD-like"/>
    <property type="match status" value="1"/>
</dbReference>
<dbReference type="EMBL" id="PKUN01000001">
    <property type="protein sequence ID" value="PLX63536.1"/>
    <property type="molecule type" value="Genomic_DNA"/>
</dbReference>
<keyword evidence="6 7" id="KW-0961">Cell wall biogenesis/degradation</keyword>
<dbReference type="PANTHER" id="PTHR41533">
    <property type="entry name" value="L,D-TRANSPEPTIDASE HI_1667-RELATED"/>
    <property type="match status" value="1"/>
</dbReference>
<sequence>MTEINFHYRLHLLVLLALMAFLGPSGADEKEITTSVLTGSLQEQLTTGESLPIHPSPDWSQLRQIYSNYGNRLLWHDAAGLISEAGSALKRYIMGSAELGFDPGFYHAQSLDARHLDKIQQIIRNDLLLTDAFLRLSRHLAQGQLDPGEVDPLWKIPVEQIDASRLLDQAVVNLDPVSVLQSLNPRSQSYHQLLRALSDYRRIADRGGWPGLPEAPLIRPGEHHDLIPLLRQRLIASEELETGESPIDDRIYDPRLQQSVERFQQSHGLKQDGIIGPETRNALNIPIEQRIAQIKSNLERWRWLPQQLGDRYILVNIGGYLVQLVEHDQIQMEKRTIIGRPMRNTPSFATRVTHLVLNPTWTIPRRIAVEDLLPEQRRDSEYLLRKNIQVQQREGDNWVEQDPAMIEWGQYNKYNFPFQLRQSPGDGNSLGRIKFHMPNPYAIYLHDTPAQRLFEQPVRDFSSGCVRVQDIRGFVHQLLPEGDLETASSFTSQLDSRESSYFRLANPIDVFLVYFTAWVDPAGQIQFRPDIYDLDRPLILSLGQLYPSQDKKFAHQEAEETSFPN</sequence>
<comment type="pathway">
    <text evidence="1 7">Cell wall biogenesis; peptidoglycan biosynthesis.</text>
</comment>
<dbReference type="Proteomes" id="UP000235015">
    <property type="component" value="Unassembled WGS sequence"/>
</dbReference>
<dbReference type="InterPro" id="IPR036365">
    <property type="entry name" value="PGBD-like_sf"/>
</dbReference>
<evidence type="ECO:0000256" key="8">
    <source>
        <dbReference type="SAM" id="SignalP"/>
    </source>
</evidence>
<evidence type="ECO:0000256" key="4">
    <source>
        <dbReference type="ARBA" id="ARBA00022960"/>
    </source>
</evidence>
<proteinExistence type="inferred from homology"/>
<gene>
    <name evidence="10" type="ORF">C0630_01135</name>
</gene>
<name>A0A2N6D1F6_9GAMM</name>